<accession>A0A8T3E0R5</accession>
<evidence type="ECO:0000313" key="1">
    <source>
        <dbReference type="EMBL" id="KAI1902260.1"/>
    </source>
</evidence>
<reference evidence="1" key="1">
    <citation type="submission" date="2021-01" db="EMBL/GenBank/DDBJ databases">
        <authorList>
            <person name="Zahm M."/>
            <person name="Roques C."/>
            <person name="Cabau C."/>
            <person name="Klopp C."/>
            <person name="Donnadieu C."/>
            <person name="Jouanno E."/>
            <person name="Lampietro C."/>
            <person name="Louis A."/>
            <person name="Herpin A."/>
            <person name="Echchiki A."/>
            <person name="Berthelot C."/>
            <person name="Parey E."/>
            <person name="Roest-Crollius H."/>
            <person name="Braasch I."/>
            <person name="Postlethwait J."/>
            <person name="Bobe J."/>
            <person name="Montfort J."/>
            <person name="Bouchez O."/>
            <person name="Begum T."/>
            <person name="Mejri S."/>
            <person name="Adams A."/>
            <person name="Chen W.-J."/>
            <person name="Guiguen Y."/>
        </authorList>
    </citation>
    <scope>NUCLEOTIDE SEQUENCE</scope>
    <source>
        <tissue evidence="1">Blood</tissue>
    </source>
</reference>
<name>A0A8T3E0R5_9TELE</name>
<evidence type="ECO:0000313" key="2">
    <source>
        <dbReference type="Proteomes" id="UP000829720"/>
    </source>
</evidence>
<keyword evidence="2" id="KW-1185">Reference proteome</keyword>
<dbReference type="Proteomes" id="UP000829720">
    <property type="component" value="Unassembled WGS sequence"/>
</dbReference>
<proteinExistence type="predicted"/>
<sequence length="121" mass="13470">MSLSKRQNVTGLHSPFQVFSSAVAKTLGTRSATDILTRAEELKMGNAPSESNMGASLRCCVCYRGLPPCSNFSDYTKFSPGNNVEAYVYNGGEYYREVGHDNQYMCSSCFHEKINRMSSRQ</sequence>
<dbReference type="EMBL" id="JAERUA010000003">
    <property type="protein sequence ID" value="KAI1902260.1"/>
    <property type="molecule type" value="Genomic_DNA"/>
</dbReference>
<protein>
    <submittedName>
        <fullName evidence="1">Uncharacterized protein</fullName>
    </submittedName>
</protein>
<organism evidence="1 2">
    <name type="scientific">Albula goreensis</name>
    <dbReference type="NCBI Taxonomy" id="1534307"/>
    <lineage>
        <taxon>Eukaryota</taxon>
        <taxon>Metazoa</taxon>
        <taxon>Chordata</taxon>
        <taxon>Craniata</taxon>
        <taxon>Vertebrata</taxon>
        <taxon>Euteleostomi</taxon>
        <taxon>Actinopterygii</taxon>
        <taxon>Neopterygii</taxon>
        <taxon>Teleostei</taxon>
        <taxon>Albuliformes</taxon>
        <taxon>Albulidae</taxon>
        <taxon>Albula</taxon>
    </lineage>
</organism>
<dbReference type="OrthoDB" id="8939388at2759"/>
<comment type="caution">
    <text evidence="1">The sequence shown here is derived from an EMBL/GenBank/DDBJ whole genome shotgun (WGS) entry which is preliminary data.</text>
</comment>
<gene>
    <name evidence="1" type="ORF">AGOR_G00042870</name>
</gene>
<dbReference type="AlphaFoldDB" id="A0A8T3E0R5"/>